<name>C6WPD6_ACTMD</name>
<dbReference type="RefSeq" id="WP_015803525.1">
    <property type="nucleotide sequence ID" value="NC_013093.1"/>
</dbReference>
<dbReference type="eggNOG" id="COG5635">
    <property type="taxonomic scope" value="Bacteria"/>
</dbReference>
<evidence type="ECO:0000256" key="1">
    <source>
        <dbReference type="SAM" id="Phobius"/>
    </source>
</evidence>
<protein>
    <submittedName>
        <fullName evidence="3">Putative signal transduction protein with Nacht domain</fullName>
    </submittedName>
</protein>
<dbReference type="OrthoDB" id="135105at2"/>
<dbReference type="EMBL" id="CP001630">
    <property type="protein sequence ID" value="ACU38638.1"/>
    <property type="molecule type" value="Genomic_DNA"/>
</dbReference>
<dbReference type="HOGENOM" id="CLU_300313_0_0_11"/>
<dbReference type="SUPFAM" id="SSF52540">
    <property type="entry name" value="P-loop containing nucleoside triphosphate hydrolases"/>
    <property type="match status" value="1"/>
</dbReference>
<feature type="transmembrane region" description="Helical" evidence="1">
    <location>
        <begin position="81"/>
        <end position="106"/>
    </location>
</feature>
<dbReference type="CDD" id="cd00267">
    <property type="entry name" value="ABC_ATPase"/>
    <property type="match status" value="1"/>
</dbReference>
<dbReference type="PANTHER" id="PTHR46844">
    <property type="entry name" value="SLR5058 PROTEIN"/>
    <property type="match status" value="1"/>
</dbReference>
<feature type="transmembrane region" description="Helical" evidence="1">
    <location>
        <begin position="56"/>
        <end position="75"/>
    </location>
</feature>
<sequence>MKFGLLTWLPEENHPARNVLEGLSWVSAIIAVVPTALLAIGWAWRTNPPNDGERVTPVRVGPPIIGVVPALLVLLSGSPWWALAVFFLVEAAVFASGLLGALGQVLQERITDWTRRTITSGMVRFGAQYRAFMLRSLRTMVEEGPPTTGFLRPELDDVFVNVTLEYQAPQRVATGLVGGLDPDTLEEGHVLDDFLDKEQPEVLAVTGAPGSGKTTLLRKAARDICKSTRGKRKRRSVPLLLYLRDHAETIAANPEVPVFTLLHKQLKRAGLTASDSWFERRLKSGQCVVLLDGLDEVARQDDRRAVSAWVALQISVYYKNHFVITSRPDGYKSAKIENATVLAVQQFTDGQIEKFVHSWYRTIERRSSSDTSDLEHVVKTKASDLLERLNQNVNLRALTVNPLLLTMIVNVHRFRGALPGSRVDLYGEICEVMLWRRQEAKKLAVEMSGQKKAALLRGLAYRMMKNDAPSMSRVEVLAQIKPGMQRMSRDVTAEGFLADVTSNGLIVESENGLYAFAHLTFQEYLAAEHIRDKGLVKELANHVGSSWWRETTLLYAAKSDADAIVRACLDRGSTAALLLAFDCADQDSELAPELVDRMNAFLESAHEPGASSDQCLLAAGVLAGRHLGELVRTSTESYVCPSPITNRIYWLYQRGQQDHDAYRLSNVESGGEEAVLGVRLEDALAFTRWLNTVFTENKTFRLVEEDEVADHAITSARSTRRGATSDYSVWFRRKEQNAFGLLPPPGGEHPYHLRTEVLLERTKADVLDHAPDLVRLALLLAFRRAEQASLGLDLMQNRIKKAAESNTRLRQSDVDVKLSNRRRELSSGPRELTQNLEGERELITSLGLEPALDTILGVLNAIIQSPRASRVKHLQHGRRLAKELAGELSPEFTRTLTTAENGVRPDVSEQFTGRALKSIMNRALVGGAVREPWMTRLAEDLVLLAAGSDDFVVAPPDTLADRMDLTHTALVAFSQSEDVENFLPWALKASSALQDLAVPILRYEQPVDRGPASLIRFSALLLAAETGVERRGVLSKSFLEIAAGITLMEQHHEGTRKRNETIVLARA</sequence>
<proteinExistence type="predicted"/>
<dbReference type="InterPro" id="IPR027417">
    <property type="entry name" value="P-loop_NTPase"/>
</dbReference>
<dbReference type="Gene3D" id="3.40.50.300">
    <property type="entry name" value="P-loop containing nucleotide triphosphate hydrolases"/>
    <property type="match status" value="1"/>
</dbReference>
<dbReference type="STRING" id="446462.Amir_4811"/>
<organism evidence="3 4">
    <name type="scientific">Actinosynnema mirum (strain ATCC 29888 / DSM 43827 / JCM 3225 / NBRC 14064 / NCIMB 13271 / NRRL B-12336 / IMRU 3971 / 101)</name>
    <dbReference type="NCBI Taxonomy" id="446462"/>
    <lineage>
        <taxon>Bacteria</taxon>
        <taxon>Bacillati</taxon>
        <taxon>Actinomycetota</taxon>
        <taxon>Actinomycetes</taxon>
        <taxon>Pseudonocardiales</taxon>
        <taxon>Pseudonocardiaceae</taxon>
        <taxon>Actinosynnema</taxon>
    </lineage>
</organism>
<dbReference type="AlphaFoldDB" id="C6WPD6"/>
<evidence type="ECO:0000259" key="2">
    <source>
        <dbReference type="PROSITE" id="PS50837"/>
    </source>
</evidence>
<dbReference type="Pfam" id="PF05729">
    <property type="entry name" value="NACHT"/>
    <property type="match status" value="1"/>
</dbReference>
<dbReference type="KEGG" id="ami:Amir_4811"/>
<evidence type="ECO:0000313" key="3">
    <source>
        <dbReference type="EMBL" id="ACU38638.1"/>
    </source>
</evidence>
<evidence type="ECO:0000313" key="4">
    <source>
        <dbReference type="Proteomes" id="UP000002213"/>
    </source>
</evidence>
<gene>
    <name evidence="3" type="ordered locus">Amir_4811</name>
</gene>
<keyword evidence="1" id="KW-0472">Membrane</keyword>
<accession>C6WPD6</accession>
<dbReference type="InterPro" id="IPR007111">
    <property type="entry name" value="NACHT_NTPase"/>
</dbReference>
<keyword evidence="1" id="KW-1133">Transmembrane helix</keyword>
<dbReference type="Proteomes" id="UP000002213">
    <property type="component" value="Chromosome"/>
</dbReference>
<keyword evidence="4" id="KW-1185">Reference proteome</keyword>
<feature type="domain" description="NACHT" evidence="2">
    <location>
        <begin position="201"/>
        <end position="330"/>
    </location>
</feature>
<dbReference type="PANTHER" id="PTHR46844:SF1">
    <property type="entry name" value="SLR5058 PROTEIN"/>
    <property type="match status" value="1"/>
</dbReference>
<reference evidence="3 4" key="1">
    <citation type="journal article" date="2009" name="Stand. Genomic Sci.">
        <title>Complete genome sequence of Actinosynnema mirum type strain (101).</title>
        <authorList>
            <person name="Land M."/>
            <person name="Lapidus A."/>
            <person name="Mayilraj S."/>
            <person name="Chen F."/>
            <person name="Copeland A."/>
            <person name="Del Rio T.G."/>
            <person name="Nolan M."/>
            <person name="Lucas S."/>
            <person name="Tice H."/>
            <person name="Cheng J.F."/>
            <person name="Chertkov O."/>
            <person name="Bruce D."/>
            <person name="Goodwin L."/>
            <person name="Pitluck S."/>
            <person name="Rohde M."/>
            <person name="Goker M."/>
            <person name="Pati A."/>
            <person name="Ivanova N."/>
            <person name="Mavromatis K."/>
            <person name="Chen A."/>
            <person name="Palaniappan K."/>
            <person name="Hauser L."/>
            <person name="Chang Y.J."/>
            <person name="Jeffries C.C."/>
            <person name="Brettin T."/>
            <person name="Detter J.C."/>
            <person name="Han C."/>
            <person name="Chain P."/>
            <person name="Tindall B.J."/>
            <person name="Bristow J."/>
            <person name="Eisen J.A."/>
            <person name="Markowitz V."/>
            <person name="Hugenholtz P."/>
            <person name="Kyrpides N.C."/>
            <person name="Klenk H.P."/>
        </authorList>
    </citation>
    <scope>NUCLEOTIDE SEQUENCE [LARGE SCALE GENOMIC DNA]</scope>
    <source>
        <strain evidence="4">ATCC 29888 / DSM 43827 / JCM 3225 / NBRC 14064 / NCIMB 13271 / NRRL B-12336 / IMRU 3971 / 101</strain>
    </source>
</reference>
<feature type="transmembrane region" description="Helical" evidence="1">
    <location>
        <begin position="23"/>
        <end position="44"/>
    </location>
</feature>
<keyword evidence="1" id="KW-0812">Transmembrane</keyword>
<dbReference type="PROSITE" id="PS50837">
    <property type="entry name" value="NACHT"/>
    <property type="match status" value="1"/>
</dbReference>